<keyword evidence="3" id="KW-0597">Phosphoprotein</keyword>
<sequence length="366" mass="40155">MSESKTTEMTNSVNQSTDSALQDIVVDFKKDLNATSGDTGFTSTSNESSCVTTESPFGITMISKKKKMFSSSSFYEEPHSIYPTVEEQVEMARKIASSLADDTNKKSKGSNMFYKRVKRSSKWIHEGPDPSDESAPGTPEVQNIEPPTPDPSQVPFKPSKGPPKLKLVLDPRHPLDVQALRSSGYVISEHNVVSPEVCHDLVKDLQSPVGKGAALFAKRKKKSEEWVVDEEKVKTLLREQEKKSRVTTPTPPFNQYSGIGRPEVKLVKTPWEAAMENPYGLCDAAFARVSPDELADTVIKAADNKRRNSITTNSREPSRLEGRISPPAHVTPAAAYYDIYHAKAPKGWSGTTPIVDNTTVAASTAP</sequence>
<dbReference type="AlphaFoldDB" id="A0A087TDF7"/>
<dbReference type="GO" id="GO:0030018">
    <property type="term" value="C:Z disc"/>
    <property type="evidence" value="ECO:0007669"/>
    <property type="project" value="TreeGrafter"/>
</dbReference>
<dbReference type="STRING" id="407821.A0A087TDF7"/>
<dbReference type="OMA" id="RSENWIV"/>
<evidence type="ECO:0000256" key="1">
    <source>
        <dbReference type="ARBA" id="ARBA00004496"/>
    </source>
</evidence>
<gene>
    <name evidence="6" type="ORF">X975_25298</name>
</gene>
<evidence type="ECO:0000256" key="3">
    <source>
        <dbReference type="ARBA" id="ARBA00022553"/>
    </source>
</evidence>
<evidence type="ECO:0000256" key="2">
    <source>
        <dbReference type="ARBA" id="ARBA00022490"/>
    </source>
</evidence>
<proteinExistence type="inferred from homology"/>
<dbReference type="PANTHER" id="PTHR24217">
    <property type="entry name" value="PUTATIVE-RELATED"/>
    <property type="match status" value="1"/>
</dbReference>
<dbReference type="GO" id="GO:0032233">
    <property type="term" value="P:positive regulation of actin filament bundle assembly"/>
    <property type="evidence" value="ECO:0007669"/>
    <property type="project" value="TreeGrafter"/>
</dbReference>
<name>A0A087TDF7_STEMI</name>
<comment type="similarity">
    <text evidence="4">Belongs to the synaptopodin family.</text>
</comment>
<reference evidence="6 7" key="1">
    <citation type="submission" date="2013-11" db="EMBL/GenBank/DDBJ databases">
        <title>Genome sequencing of Stegodyphus mimosarum.</title>
        <authorList>
            <person name="Bechsgaard J."/>
        </authorList>
    </citation>
    <scope>NUCLEOTIDE SEQUENCE [LARGE SCALE GENOMIC DNA]</scope>
</reference>
<dbReference type="PANTHER" id="PTHR24217:SF0">
    <property type="entry name" value="PDZ DOMAIN-CONTAINING PROTEIN"/>
    <property type="match status" value="1"/>
</dbReference>
<comment type="subcellular location">
    <subcellularLocation>
        <location evidence="1">Cytoplasm</location>
    </subcellularLocation>
</comment>
<dbReference type="OrthoDB" id="300641at2759"/>
<protein>
    <submittedName>
        <fullName evidence="6">Uncharacterized protein</fullName>
    </submittedName>
</protein>
<accession>A0A087TDF7</accession>
<evidence type="ECO:0000256" key="5">
    <source>
        <dbReference type="SAM" id="MobiDB-lite"/>
    </source>
</evidence>
<keyword evidence="2" id="KW-0963">Cytoplasm</keyword>
<evidence type="ECO:0000256" key="4">
    <source>
        <dbReference type="ARBA" id="ARBA00038161"/>
    </source>
</evidence>
<dbReference type="EMBL" id="KK114723">
    <property type="protein sequence ID" value="KFM63146.1"/>
    <property type="molecule type" value="Genomic_DNA"/>
</dbReference>
<feature type="compositionally biased region" description="Polar residues" evidence="5">
    <location>
        <begin position="349"/>
        <end position="366"/>
    </location>
</feature>
<dbReference type="Proteomes" id="UP000054359">
    <property type="component" value="Unassembled WGS sequence"/>
</dbReference>
<feature type="region of interest" description="Disordered" evidence="5">
    <location>
        <begin position="119"/>
        <end position="170"/>
    </location>
</feature>
<feature type="region of interest" description="Disordered" evidence="5">
    <location>
        <begin position="345"/>
        <end position="366"/>
    </location>
</feature>
<dbReference type="GO" id="GO:0003779">
    <property type="term" value="F:actin binding"/>
    <property type="evidence" value="ECO:0007669"/>
    <property type="project" value="TreeGrafter"/>
</dbReference>
<organism evidence="6 7">
    <name type="scientific">Stegodyphus mimosarum</name>
    <name type="common">African social velvet spider</name>
    <dbReference type="NCBI Taxonomy" id="407821"/>
    <lineage>
        <taxon>Eukaryota</taxon>
        <taxon>Metazoa</taxon>
        <taxon>Ecdysozoa</taxon>
        <taxon>Arthropoda</taxon>
        <taxon>Chelicerata</taxon>
        <taxon>Arachnida</taxon>
        <taxon>Araneae</taxon>
        <taxon>Araneomorphae</taxon>
        <taxon>Entelegynae</taxon>
        <taxon>Eresoidea</taxon>
        <taxon>Eresidae</taxon>
        <taxon>Stegodyphus</taxon>
    </lineage>
</organism>
<dbReference type="InterPro" id="IPR051976">
    <property type="entry name" value="Synaptopodin_domain"/>
</dbReference>
<evidence type="ECO:0000313" key="7">
    <source>
        <dbReference type="Proteomes" id="UP000054359"/>
    </source>
</evidence>
<evidence type="ECO:0000313" key="6">
    <source>
        <dbReference type="EMBL" id="KFM63146.1"/>
    </source>
</evidence>
<keyword evidence="7" id="KW-1185">Reference proteome</keyword>
<dbReference type="GO" id="GO:0015629">
    <property type="term" value="C:actin cytoskeleton"/>
    <property type="evidence" value="ECO:0007669"/>
    <property type="project" value="TreeGrafter"/>
</dbReference>
<feature type="region of interest" description="Disordered" evidence="5">
    <location>
        <begin position="305"/>
        <end position="327"/>
    </location>
</feature>
<feature type="non-terminal residue" evidence="6">
    <location>
        <position position="366"/>
    </location>
</feature>
<dbReference type="GO" id="GO:0005634">
    <property type="term" value="C:nucleus"/>
    <property type="evidence" value="ECO:0007669"/>
    <property type="project" value="TreeGrafter"/>
</dbReference>